<accession>A0A1G2MFC3</accession>
<feature type="domain" description="Glucose-6-phosphate dehydrogenase NAD-binding" evidence="7">
    <location>
        <begin position="9"/>
        <end position="197"/>
    </location>
</feature>
<reference evidence="9 10" key="1">
    <citation type="journal article" date="2016" name="Nat. Commun.">
        <title>Thousands of microbial genomes shed light on interconnected biogeochemical processes in an aquifer system.</title>
        <authorList>
            <person name="Anantharaman K."/>
            <person name="Brown C.T."/>
            <person name="Hug L.A."/>
            <person name="Sharon I."/>
            <person name="Castelle C.J."/>
            <person name="Probst A.J."/>
            <person name="Thomas B.C."/>
            <person name="Singh A."/>
            <person name="Wilkins M.J."/>
            <person name="Karaoz U."/>
            <person name="Brodie E.L."/>
            <person name="Williams K.H."/>
            <person name="Hubbard S.S."/>
            <person name="Banfield J.F."/>
        </authorList>
    </citation>
    <scope>NUCLEOTIDE SEQUENCE [LARGE SCALE GENOMIC DNA]</scope>
</reference>
<dbReference type="EC" id="1.1.1.49" evidence="6"/>
<evidence type="ECO:0000256" key="2">
    <source>
        <dbReference type="ARBA" id="ARBA00022526"/>
    </source>
</evidence>
<evidence type="ECO:0000256" key="3">
    <source>
        <dbReference type="ARBA" id="ARBA00022857"/>
    </source>
</evidence>
<dbReference type="InterPro" id="IPR022675">
    <property type="entry name" value="G6P_DH_C"/>
</dbReference>
<dbReference type="UniPathway" id="UPA00115">
    <property type="reaction ID" value="UER00408"/>
</dbReference>
<keyword evidence="2 6" id="KW-0313">Glucose metabolism</keyword>
<comment type="caution">
    <text evidence="6">Lacks conserved residue(s) required for the propagation of feature annotation.</text>
</comment>
<feature type="domain" description="Glucose-6-phosphate dehydrogenase C-terminal" evidence="8">
    <location>
        <begin position="200"/>
        <end position="471"/>
    </location>
</feature>
<feature type="active site" description="Proton acceptor" evidence="6">
    <location>
        <position position="250"/>
    </location>
</feature>
<dbReference type="PRINTS" id="PR00079">
    <property type="entry name" value="G6PDHDRGNASE"/>
</dbReference>
<evidence type="ECO:0000313" key="9">
    <source>
        <dbReference type="EMBL" id="OHA21859.1"/>
    </source>
</evidence>
<evidence type="ECO:0000313" key="10">
    <source>
        <dbReference type="Proteomes" id="UP000176493"/>
    </source>
</evidence>
<feature type="binding site" evidence="6">
    <location>
        <position position="188"/>
    </location>
    <ligand>
        <name>substrate</name>
    </ligand>
</feature>
<feature type="binding site" evidence="6">
    <location>
        <position position="339"/>
    </location>
    <ligand>
        <name>substrate</name>
    </ligand>
</feature>
<dbReference type="GO" id="GO:0006006">
    <property type="term" value="P:glucose metabolic process"/>
    <property type="evidence" value="ECO:0007669"/>
    <property type="project" value="UniProtKB-KW"/>
</dbReference>
<dbReference type="Pfam" id="PF02781">
    <property type="entry name" value="G6PD_C"/>
    <property type="match status" value="1"/>
</dbReference>
<evidence type="ECO:0000256" key="4">
    <source>
        <dbReference type="ARBA" id="ARBA00023002"/>
    </source>
</evidence>
<feature type="binding site" evidence="6">
    <location>
        <position position="245"/>
    </location>
    <ligand>
        <name>substrate</name>
    </ligand>
</feature>
<evidence type="ECO:0000259" key="7">
    <source>
        <dbReference type="Pfam" id="PF00479"/>
    </source>
</evidence>
<dbReference type="InterPro" id="IPR036291">
    <property type="entry name" value="NAD(P)-bd_dom_sf"/>
</dbReference>
<dbReference type="GO" id="GO:0005829">
    <property type="term" value="C:cytosol"/>
    <property type="evidence" value="ECO:0007669"/>
    <property type="project" value="TreeGrafter"/>
</dbReference>
<dbReference type="PIRSF" id="PIRSF000110">
    <property type="entry name" value="G6PD"/>
    <property type="match status" value="1"/>
</dbReference>
<dbReference type="HAMAP" id="MF_00966">
    <property type="entry name" value="G6PD"/>
    <property type="match status" value="1"/>
</dbReference>
<evidence type="ECO:0000256" key="5">
    <source>
        <dbReference type="ARBA" id="ARBA00023277"/>
    </source>
</evidence>
<comment type="similarity">
    <text evidence="6">Belongs to the glucose-6-phosphate dehydrogenase family.</text>
</comment>
<comment type="pathway">
    <text evidence="1 6">Carbohydrate degradation; pentose phosphate pathway; D-ribulose 5-phosphate from D-glucose 6-phosphate (oxidative stage): step 1/3.</text>
</comment>
<feature type="binding site" evidence="6">
    <location>
        <position position="226"/>
    </location>
    <ligand>
        <name>substrate</name>
    </ligand>
</feature>
<proteinExistence type="inferred from homology"/>
<dbReference type="PANTHER" id="PTHR23429">
    <property type="entry name" value="GLUCOSE-6-PHOSPHATE 1-DEHYDROGENASE G6PD"/>
    <property type="match status" value="1"/>
</dbReference>
<comment type="function">
    <text evidence="6">Catalyzes the oxidation of glucose 6-phosphate to 6-phosphogluconolactone.</text>
</comment>
<sequence length="472" mass="53139">MSEKPLTIVIFGATGDLFQRKLAGALFDLEQKKMLPPRTEIMGFSRKPLTHDQFRAFVQNALAARSNGKVIEPDEFVGKTFYHQGDLTKGESYASLGRFLEERDREKGVCSDKLFHLAVPPSLYEVVFTRLAKSGLAIPCAPNLPDEATAWTRVLVEKPFGSNEKEAARLDRLLGRLFEEEQIFRIDHYLAKEVVQNIISFRFSNGLFEPLWNRQHIERVEIKFLEGGSVAPRGAFYDEVGALRDIGQNHMLQMLALVAMEHPSGMSANSIRDARRKILERVSGGGRDLGAWIVHGQYDGYKNEPGVRRDSATETYFKIRARIENNRWRGVPFVLESGKALNRSLVSISVYFKPAPCLCPREHTLPHQNVLTFNISPEETISILFWAKQPGFDSALAPKALSFSFTADALEKQIPNAYERVLMDSIRGDQTLFASTKEVRAQWKFITPILEKWGSLPLHPYAKGSNGPAGAE</sequence>
<evidence type="ECO:0000256" key="1">
    <source>
        <dbReference type="ARBA" id="ARBA00004937"/>
    </source>
</evidence>
<dbReference type="SUPFAM" id="SSF51735">
    <property type="entry name" value="NAD(P)-binding Rossmann-fold domains"/>
    <property type="match status" value="1"/>
</dbReference>
<dbReference type="InterPro" id="IPR022674">
    <property type="entry name" value="G6P_DH_NAD-bd"/>
</dbReference>
<feature type="binding site" evidence="6">
    <location>
        <position position="46"/>
    </location>
    <ligand>
        <name>NADP(+)</name>
        <dbReference type="ChEBI" id="CHEBI:58349"/>
    </ligand>
</feature>
<comment type="catalytic activity">
    <reaction evidence="6">
        <text>D-glucose 6-phosphate + NADP(+) = 6-phospho-D-glucono-1,5-lactone + NADPH + H(+)</text>
        <dbReference type="Rhea" id="RHEA:15841"/>
        <dbReference type="ChEBI" id="CHEBI:15378"/>
        <dbReference type="ChEBI" id="CHEBI:57783"/>
        <dbReference type="ChEBI" id="CHEBI:57955"/>
        <dbReference type="ChEBI" id="CHEBI:58349"/>
        <dbReference type="ChEBI" id="CHEBI:61548"/>
        <dbReference type="EC" id="1.1.1.49"/>
    </reaction>
</comment>
<dbReference type="Gene3D" id="3.30.360.10">
    <property type="entry name" value="Dihydrodipicolinate Reductase, domain 2"/>
    <property type="match status" value="1"/>
</dbReference>
<feature type="binding site" evidence="6">
    <location>
        <position position="192"/>
    </location>
    <ligand>
        <name>substrate</name>
    </ligand>
</feature>
<feature type="binding site" evidence="6">
    <location>
        <begin position="86"/>
        <end position="87"/>
    </location>
    <ligand>
        <name>NADP(+)</name>
        <dbReference type="ChEBI" id="CHEBI:58349"/>
    </ligand>
</feature>
<keyword evidence="5 6" id="KW-0119">Carbohydrate metabolism</keyword>
<dbReference type="Gene3D" id="3.40.50.720">
    <property type="entry name" value="NAD(P)-binding Rossmann-like Domain"/>
    <property type="match status" value="1"/>
</dbReference>
<dbReference type="GO" id="GO:0004345">
    <property type="term" value="F:glucose-6-phosphate dehydrogenase activity"/>
    <property type="evidence" value="ECO:0007669"/>
    <property type="project" value="UniProtKB-UniRule"/>
</dbReference>
<evidence type="ECO:0000259" key="8">
    <source>
        <dbReference type="Pfam" id="PF02781"/>
    </source>
</evidence>
<gene>
    <name evidence="6" type="primary">zwf</name>
    <name evidence="9" type="ORF">A2W52_02540</name>
</gene>
<dbReference type="AlphaFoldDB" id="A0A1G2MFC3"/>
<dbReference type="Proteomes" id="UP000176493">
    <property type="component" value="Unassembled WGS sequence"/>
</dbReference>
<comment type="caution">
    <text evidence="9">The sequence shown here is derived from an EMBL/GenBank/DDBJ whole genome shotgun (WGS) entry which is preliminary data.</text>
</comment>
<dbReference type="GO" id="GO:0050661">
    <property type="term" value="F:NADP binding"/>
    <property type="evidence" value="ECO:0007669"/>
    <property type="project" value="UniProtKB-UniRule"/>
</dbReference>
<dbReference type="InterPro" id="IPR001282">
    <property type="entry name" value="G6P_DH"/>
</dbReference>
<dbReference type="SUPFAM" id="SSF55347">
    <property type="entry name" value="Glyceraldehyde-3-phosphate dehydrogenase-like, C-terminal domain"/>
    <property type="match status" value="1"/>
</dbReference>
<organism evidence="9 10">
    <name type="scientific">Candidatus Taylorbacteria bacterium RIFCSPHIGHO2_02_49_25</name>
    <dbReference type="NCBI Taxonomy" id="1802305"/>
    <lineage>
        <taxon>Bacteria</taxon>
        <taxon>Candidatus Tayloriibacteriota</taxon>
    </lineage>
</organism>
<dbReference type="EMBL" id="MHRJ01000039">
    <property type="protein sequence ID" value="OHA21859.1"/>
    <property type="molecule type" value="Genomic_DNA"/>
</dbReference>
<dbReference type="NCBIfam" id="TIGR00871">
    <property type="entry name" value="zwf"/>
    <property type="match status" value="1"/>
</dbReference>
<dbReference type="PANTHER" id="PTHR23429:SF0">
    <property type="entry name" value="GLUCOSE-6-PHOSPHATE 1-DEHYDROGENASE"/>
    <property type="match status" value="1"/>
</dbReference>
<keyword evidence="3 6" id="KW-0521">NADP</keyword>
<feature type="binding site" evidence="6">
    <location>
        <position position="158"/>
    </location>
    <ligand>
        <name>NADP(+)</name>
        <dbReference type="ChEBI" id="CHEBI:58349"/>
    </ligand>
</feature>
<evidence type="ECO:0000256" key="6">
    <source>
        <dbReference type="HAMAP-Rule" id="MF_00966"/>
    </source>
</evidence>
<keyword evidence="4 6" id="KW-0560">Oxidoreductase</keyword>
<dbReference type="Pfam" id="PF00479">
    <property type="entry name" value="G6PD_N"/>
    <property type="match status" value="1"/>
</dbReference>
<dbReference type="GO" id="GO:0009051">
    <property type="term" value="P:pentose-phosphate shunt, oxidative branch"/>
    <property type="evidence" value="ECO:0007669"/>
    <property type="project" value="TreeGrafter"/>
</dbReference>
<name>A0A1G2MFC3_9BACT</name>
<protein>
    <recommendedName>
        <fullName evidence="6">Glucose-6-phosphate 1-dehydrogenase</fullName>
        <shortName evidence="6">G6PD</shortName>
        <ecNumber evidence="6">1.1.1.49</ecNumber>
    </recommendedName>
</protein>